<reference evidence="2 3" key="1">
    <citation type="submission" date="2023-03" db="EMBL/GenBank/DDBJ databases">
        <title>Genome sequence of Lichtheimia ornata CBS 291.66.</title>
        <authorList>
            <person name="Mohabir J.T."/>
            <person name="Shea T.P."/>
            <person name="Kurbessoian T."/>
            <person name="Berby B."/>
            <person name="Fontaine J."/>
            <person name="Livny J."/>
            <person name="Gnirke A."/>
            <person name="Stajich J.E."/>
            <person name="Cuomo C.A."/>
        </authorList>
    </citation>
    <scope>NUCLEOTIDE SEQUENCE [LARGE SCALE GENOMIC DNA]</scope>
    <source>
        <strain evidence="2">CBS 291.66</strain>
    </source>
</reference>
<name>A0AAD7UUM9_9FUNG</name>
<protein>
    <recommendedName>
        <fullName evidence="1">Calcineurin-like phosphoesterase domain-containing protein</fullName>
    </recommendedName>
</protein>
<dbReference type="InterPro" id="IPR004843">
    <property type="entry name" value="Calcineurin-like_PHP"/>
</dbReference>
<dbReference type="Pfam" id="PF00149">
    <property type="entry name" value="Metallophos"/>
    <property type="match status" value="1"/>
</dbReference>
<dbReference type="PANTHER" id="PTHR12905:SF0">
    <property type="entry name" value="CALCINEURIN-LIKE PHOSPHOESTERASE DOMAIN-CONTAINING PROTEIN"/>
    <property type="match status" value="1"/>
</dbReference>
<dbReference type="AlphaFoldDB" id="A0AAD7UUM9"/>
<accession>A0AAD7UUM9</accession>
<dbReference type="PANTHER" id="PTHR12905">
    <property type="entry name" value="METALLOPHOSPHOESTERASE"/>
    <property type="match status" value="1"/>
</dbReference>
<organism evidence="2 3">
    <name type="scientific">Lichtheimia ornata</name>
    <dbReference type="NCBI Taxonomy" id="688661"/>
    <lineage>
        <taxon>Eukaryota</taxon>
        <taxon>Fungi</taxon>
        <taxon>Fungi incertae sedis</taxon>
        <taxon>Mucoromycota</taxon>
        <taxon>Mucoromycotina</taxon>
        <taxon>Mucoromycetes</taxon>
        <taxon>Mucorales</taxon>
        <taxon>Lichtheimiaceae</taxon>
        <taxon>Lichtheimia</taxon>
    </lineage>
</organism>
<evidence type="ECO:0000313" key="2">
    <source>
        <dbReference type="EMBL" id="KAJ8652785.1"/>
    </source>
</evidence>
<keyword evidence="3" id="KW-1185">Reference proteome</keyword>
<dbReference type="InterPro" id="IPR029052">
    <property type="entry name" value="Metallo-depent_PP-like"/>
</dbReference>
<evidence type="ECO:0000259" key="1">
    <source>
        <dbReference type="Pfam" id="PF00149"/>
    </source>
</evidence>
<feature type="domain" description="Calcineurin-like phosphoesterase" evidence="1">
    <location>
        <begin position="20"/>
        <end position="201"/>
    </location>
</feature>
<dbReference type="InterPro" id="IPR051693">
    <property type="entry name" value="UPF0046_metallophosphoest"/>
</dbReference>
<evidence type="ECO:0000313" key="3">
    <source>
        <dbReference type="Proteomes" id="UP001234581"/>
    </source>
</evidence>
<dbReference type="Proteomes" id="UP001234581">
    <property type="component" value="Unassembled WGS sequence"/>
</dbReference>
<dbReference type="RefSeq" id="XP_058337699.1">
    <property type="nucleotide sequence ID" value="XM_058491555.1"/>
</dbReference>
<dbReference type="SUPFAM" id="SSF56300">
    <property type="entry name" value="Metallo-dependent phosphatases"/>
    <property type="match status" value="1"/>
</dbReference>
<dbReference type="GeneID" id="83218991"/>
<dbReference type="GO" id="GO:0016787">
    <property type="term" value="F:hydrolase activity"/>
    <property type="evidence" value="ECO:0007669"/>
    <property type="project" value="InterPro"/>
</dbReference>
<dbReference type="EMBL" id="JARTCD010000094">
    <property type="protein sequence ID" value="KAJ8652785.1"/>
    <property type="molecule type" value="Genomic_DNA"/>
</dbReference>
<dbReference type="CDD" id="cd07379">
    <property type="entry name" value="MPP_239FB"/>
    <property type="match status" value="1"/>
</dbReference>
<sequence length="234" mass="26444">MILVGDSPNELPLKAENKTRFVCVSDTHGKTAFNFPIPDGDVFIHSGDVTKYSHEDEWSKSIAWIESLPHAVKIVTGGNHDFDLDDRFGNVANKQEILASMEQAGITYLEHESYQLPEALGGFKMFVSPYAPMHLGGAFMPRDTAPYWEKIPQDTQILVTHTPPYGYHDRTSRGMHVGCKALLRKIKAIRPRVCIFGHIHEAHGWSQEHGTLMINACICDRRYRASQRPIIFDL</sequence>
<comment type="caution">
    <text evidence="2">The sequence shown here is derived from an EMBL/GenBank/DDBJ whole genome shotgun (WGS) entry which is preliminary data.</text>
</comment>
<dbReference type="Gene3D" id="3.60.21.10">
    <property type="match status" value="1"/>
</dbReference>
<gene>
    <name evidence="2" type="ORF">O0I10_011591</name>
</gene>
<proteinExistence type="predicted"/>